<evidence type="ECO:0000313" key="2">
    <source>
        <dbReference type="Proteomes" id="UP000427769"/>
    </source>
</evidence>
<evidence type="ECO:0008006" key="3">
    <source>
        <dbReference type="Google" id="ProtNLM"/>
    </source>
</evidence>
<organism evidence="1 2">
    <name type="scientific">Desulfosarcina widdelii</name>
    <dbReference type="NCBI Taxonomy" id="947919"/>
    <lineage>
        <taxon>Bacteria</taxon>
        <taxon>Pseudomonadati</taxon>
        <taxon>Thermodesulfobacteriota</taxon>
        <taxon>Desulfobacteria</taxon>
        <taxon>Desulfobacterales</taxon>
        <taxon>Desulfosarcinaceae</taxon>
        <taxon>Desulfosarcina</taxon>
    </lineage>
</organism>
<keyword evidence="2" id="KW-1185">Reference proteome</keyword>
<dbReference type="RefSeq" id="WP_231715622.1">
    <property type="nucleotide sequence ID" value="NZ_AP021875.1"/>
</dbReference>
<dbReference type="EMBL" id="AP021875">
    <property type="protein sequence ID" value="BBO79224.1"/>
    <property type="molecule type" value="Genomic_DNA"/>
</dbReference>
<accession>A0A5K7ZLP6</accession>
<reference evidence="1 2" key="1">
    <citation type="submission" date="2019-11" db="EMBL/GenBank/DDBJ databases">
        <title>Comparative genomics of hydrocarbon-degrading Desulfosarcina strains.</title>
        <authorList>
            <person name="Watanabe M."/>
            <person name="Kojima H."/>
            <person name="Fukui M."/>
        </authorList>
    </citation>
    <scope>NUCLEOTIDE SEQUENCE [LARGE SCALE GENOMIC DNA]</scope>
    <source>
        <strain evidence="1 2">PP31</strain>
    </source>
</reference>
<proteinExistence type="predicted"/>
<name>A0A5K7ZLP6_9BACT</name>
<gene>
    <name evidence="1" type="ORF">DSCW_66410</name>
</gene>
<dbReference type="Proteomes" id="UP000427769">
    <property type="component" value="Chromosome"/>
</dbReference>
<dbReference type="AlphaFoldDB" id="A0A5K7ZLP6"/>
<dbReference type="KEGG" id="dwd:DSCW_66410"/>
<evidence type="ECO:0000313" key="1">
    <source>
        <dbReference type="EMBL" id="BBO79224.1"/>
    </source>
</evidence>
<sequence length="85" mass="9749">MLPDVGLNIVKIDQPFKKVLAMQPLKTVICRKCKYYYITWDTGKPHGCRAMNFKSRQPPSLVVRRNSGAECMQYTPKDDASERDA</sequence>
<protein>
    <recommendedName>
        <fullName evidence="3">Uracil-DNA glycosylase</fullName>
    </recommendedName>
</protein>